<dbReference type="Proteomes" id="UP000238937">
    <property type="component" value="Unassembled WGS sequence"/>
</dbReference>
<feature type="transmembrane region" description="Helical" evidence="1">
    <location>
        <begin position="226"/>
        <end position="248"/>
    </location>
</feature>
<evidence type="ECO:0000313" key="3">
    <source>
        <dbReference type="Proteomes" id="UP000238937"/>
    </source>
</evidence>
<feature type="non-terminal residue" evidence="2">
    <location>
        <position position="331"/>
    </location>
</feature>
<gene>
    <name evidence="2" type="ORF">C7B77_25105</name>
</gene>
<dbReference type="Gene3D" id="2.160.20.80">
    <property type="entry name" value="E3 ubiquitin-protein ligase SopA"/>
    <property type="match status" value="1"/>
</dbReference>
<feature type="transmembrane region" description="Helical" evidence="1">
    <location>
        <begin position="185"/>
        <end position="206"/>
    </location>
</feature>
<dbReference type="InterPro" id="IPR001646">
    <property type="entry name" value="5peptide_repeat"/>
</dbReference>
<keyword evidence="1" id="KW-0812">Transmembrane</keyword>
<accession>A0A2T1FL00</accession>
<comment type="caution">
    <text evidence="2">The sequence shown here is derived from an EMBL/GenBank/DDBJ whole genome shotgun (WGS) entry which is preliminary data.</text>
</comment>
<protein>
    <recommendedName>
        <fullName evidence="4">Pentapeptide repeat-containing protein</fullName>
    </recommendedName>
</protein>
<dbReference type="SUPFAM" id="SSF141571">
    <property type="entry name" value="Pentapeptide repeat-like"/>
    <property type="match status" value="2"/>
</dbReference>
<evidence type="ECO:0000313" key="2">
    <source>
        <dbReference type="EMBL" id="PSB45686.1"/>
    </source>
</evidence>
<dbReference type="Pfam" id="PF00805">
    <property type="entry name" value="Pentapeptide"/>
    <property type="match status" value="1"/>
</dbReference>
<keyword evidence="1" id="KW-0472">Membrane</keyword>
<keyword evidence="3" id="KW-1185">Reference proteome</keyword>
<reference evidence="2 3" key="1">
    <citation type="submission" date="2018-03" db="EMBL/GenBank/DDBJ databases">
        <title>The ancient ancestry and fast evolution of plastids.</title>
        <authorList>
            <person name="Moore K.R."/>
            <person name="Magnabosco C."/>
            <person name="Momper L."/>
            <person name="Gold D.A."/>
            <person name="Bosak T."/>
            <person name="Fournier G.P."/>
        </authorList>
    </citation>
    <scope>NUCLEOTIDE SEQUENCE [LARGE SCALE GENOMIC DNA]</scope>
    <source>
        <strain evidence="2 3">CCALA 037</strain>
    </source>
</reference>
<dbReference type="PANTHER" id="PTHR14136">
    <property type="entry name" value="BTB_POZ DOMAIN-CONTAINING PROTEIN KCTD9"/>
    <property type="match status" value="1"/>
</dbReference>
<evidence type="ECO:0008006" key="4">
    <source>
        <dbReference type="Google" id="ProtNLM"/>
    </source>
</evidence>
<proteinExistence type="predicted"/>
<dbReference type="PANTHER" id="PTHR14136:SF17">
    <property type="entry name" value="BTB_POZ DOMAIN-CONTAINING PROTEIN KCTD9"/>
    <property type="match status" value="1"/>
</dbReference>
<feature type="transmembrane region" description="Helical" evidence="1">
    <location>
        <begin position="76"/>
        <end position="103"/>
    </location>
</feature>
<evidence type="ECO:0000256" key="1">
    <source>
        <dbReference type="SAM" id="Phobius"/>
    </source>
</evidence>
<dbReference type="EMBL" id="PVWO01000494">
    <property type="protein sequence ID" value="PSB45686.1"/>
    <property type="molecule type" value="Genomic_DNA"/>
</dbReference>
<organism evidence="2 3">
    <name type="scientific">Chamaesiphon polymorphus CCALA 037</name>
    <dbReference type="NCBI Taxonomy" id="2107692"/>
    <lineage>
        <taxon>Bacteria</taxon>
        <taxon>Bacillati</taxon>
        <taxon>Cyanobacteriota</taxon>
        <taxon>Cyanophyceae</taxon>
        <taxon>Gomontiellales</taxon>
        <taxon>Chamaesiphonaceae</taxon>
        <taxon>Chamaesiphon</taxon>
    </lineage>
</organism>
<dbReference type="InterPro" id="IPR051082">
    <property type="entry name" value="Pentapeptide-BTB/POZ_domain"/>
</dbReference>
<dbReference type="AlphaFoldDB" id="A0A2T1FL00"/>
<keyword evidence="1" id="KW-1133">Transmembrane helix</keyword>
<feature type="transmembrane region" description="Helical" evidence="1">
    <location>
        <begin position="133"/>
        <end position="153"/>
    </location>
</feature>
<sequence length="331" mass="37219">MIRIMAYGVVILSYCEYMMNKIITIHGVIEVWLNNFNDNFFQGADFFKKTMSGGSLSGRDFCGSDFRKSNLTNIDLSSISCGFSFVRIVVLIGCVLFSTYVAVNLSSLHDSVAGAELNSQEIDSIIENLSLKVLFLLSFAFSVYYAAISSYVYNFLESKVVAIGIDIKEKFINGYMKTFTIFLKIIYIQCFGTAISATAILFLDAGDTASTLKSFLRPIDEYHKEIALYLLLFKVLNLLLFIILGLYLPSLFSTSMILFETSFEKSIMNNVNLSNAFGNRVNFKHSKMNIVNFKGASLRFANFYGVNFETVDFEDADLTCCNFTESNVEDL</sequence>
<name>A0A2T1FL00_9CYAN</name>